<dbReference type="AlphaFoldDB" id="A0A3P3XLF7"/>
<organism evidence="3">
    <name type="scientific">uncultured spirochete</name>
    <dbReference type="NCBI Taxonomy" id="156406"/>
    <lineage>
        <taxon>Bacteria</taxon>
        <taxon>Pseudomonadati</taxon>
        <taxon>Spirochaetota</taxon>
        <taxon>Spirochaetia</taxon>
        <taxon>Spirochaetales</taxon>
        <taxon>environmental samples</taxon>
    </lineage>
</organism>
<evidence type="ECO:0000259" key="2">
    <source>
        <dbReference type="Pfam" id="PF17131"/>
    </source>
</evidence>
<proteinExistence type="predicted"/>
<gene>
    <name evidence="3" type="ORF">SPIROBIBN47_360034</name>
</gene>
<dbReference type="InterPro" id="IPR033399">
    <property type="entry name" value="TP_0789-like"/>
</dbReference>
<dbReference type="EMBL" id="FWDM01000030">
    <property type="protein sequence ID" value="SLM14864.1"/>
    <property type="molecule type" value="Genomic_DNA"/>
</dbReference>
<dbReference type="Gene3D" id="2.50.20.10">
    <property type="entry name" value="Lipoprotein localisation LolA/LolB/LppX"/>
    <property type="match status" value="1"/>
</dbReference>
<accession>A0A3P3XLF7</accession>
<sequence length="284" mass="31115">MNNCAQIAGARASRAPGKPAHCGATTIFAAKSLFVLLFGLVLMITAGAQTTSQSGYDIMKKANDKPTGNDMTANVLMKITSKTGSVKTREFVMYELKQKDGSSSILIKFLQPADVKGTSFLTLESGNGEKSQYIYLPSLKKVTRIAASDKNKPFMGSDLTYDDFGSRKLDDYSFNLLGEEILEGRACWKIESVSKDTSQSTSKIISLVDKESYIVLKVDFYDKTGALYKQMVVQKTDKISGFWTMLELEMKNLSTGSSTSLKFDVVKYNTGLSPSMFSKDGLGK</sequence>
<dbReference type="PANTHER" id="PTHR37507:SF2">
    <property type="entry name" value="SPORULATION PROTEIN YDCC"/>
    <property type="match status" value="1"/>
</dbReference>
<name>A0A3P3XLF7_9SPIR</name>
<dbReference type="CDD" id="cd16329">
    <property type="entry name" value="LolA_like"/>
    <property type="match status" value="1"/>
</dbReference>
<evidence type="ECO:0000256" key="1">
    <source>
        <dbReference type="SAM" id="Phobius"/>
    </source>
</evidence>
<dbReference type="InterPro" id="IPR052944">
    <property type="entry name" value="Sporulation_related"/>
</dbReference>
<dbReference type="Pfam" id="PF17131">
    <property type="entry name" value="LolA_like"/>
    <property type="match status" value="1"/>
</dbReference>
<reference evidence="3" key="1">
    <citation type="submission" date="2017-02" db="EMBL/GenBank/DDBJ databases">
        <authorList>
            <person name="Regsiter A."/>
            <person name="William W."/>
        </authorList>
    </citation>
    <scope>NUCLEOTIDE SEQUENCE</scope>
    <source>
        <strain evidence="3">Bib</strain>
    </source>
</reference>
<keyword evidence="1" id="KW-0472">Membrane</keyword>
<keyword evidence="1" id="KW-0812">Transmembrane</keyword>
<keyword evidence="1" id="KW-1133">Transmembrane helix</keyword>
<dbReference type="PANTHER" id="PTHR37507">
    <property type="entry name" value="SPORULATION PROTEIN YDCC"/>
    <property type="match status" value="1"/>
</dbReference>
<evidence type="ECO:0000313" key="3">
    <source>
        <dbReference type="EMBL" id="SLM14864.1"/>
    </source>
</evidence>
<feature type="transmembrane region" description="Helical" evidence="1">
    <location>
        <begin position="21"/>
        <end position="44"/>
    </location>
</feature>
<feature type="domain" description="Uncharacterized protein TP-0789" evidence="2">
    <location>
        <begin position="103"/>
        <end position="282"/>
    </location>
</feature>
<protein>
    <recommendedName>
        <fullName evidence="2">Uncharacterized protein TP-0789 domain-containing protein</fullName>
    </recommendedName>
</protein>